<proteinExistence type="predicted"/>
<dbReference type="EMBL" id="CAJNON010003104">
    <property type="protein sequence ID" value="CAF1521000.1"/>
    <property type="molecule type" value="Genomic_DNA"/>
</dbReference>
<feature type="non-terminal residue" evidence="1">
    <location>
        <position position="29"/>
    </location>
</feature>
<dbReference type="Proteomes" id="UP000663891">
    <property type="component" value="Unassembled WGS sequence"/>
</dbReference>
<comment type="caution">
    <text evidence="1">The sequence shown here is derived from an EMBL/GenBank/DDBJ whole genome shotgun (WGS) entry which is preliminary data.</text>
</comment>
<dbReference type="AlphaFoldDB" id="A0A815UR61"/>
<accession>A0A815UR61</accession>
<organism evidence="1 2">
    <name type="scientific">Adineta steineri</name>
    <dbReference type="NCBI Taxonomy" id="433720"/>
    <lineage>
        <taxon>Eukaryota</taxon>
        <taxon>Metazoa</taxon>
        <taxon>Spiralia</taxon>
        <taxon>Gnathifera</taxon>
        <taxon>Rotifera</taxon>
        <taxon>Eurotatoria</taxon>
        <taxon>Bdelloidea</taxon>
        <taxon>Adinetida</taxon>
        <taxon>Adinetidae</taxon>
        <taxon>Adineta</taxon>
    </lineage>
</organism>
<sequence length="29" mass="3486">MKRQQPVINEIPCKYCQQLCSTNELDHHE</sequence>
<evidence type="ECO:0000313" key="2">
    <source>
        <dbReference type="Proteomes" id="UP000663891"/>
    </source>
</evidence>
<protein>
    <submittedName>
        <fullName evidence="1">Uncharacterized protein</fullName>
    </submittedName>
</protein>
<name>A0A815UR61_9BILA</name>
<evidence type="ECO:0000313" key="1">
    <source>
        <dbReference type="EMBL" id="CAF1521000.1"/>
    </source>
</evidence>
<gene>
    <name evidence="1" type="ORF">VCS650_LOCUS43276</name>
</gene>
<reference evidence="1" key="1">
    <citation type="submission" date="2021-02" db="EMBL/GenBank/DDBJ databases">
        <authorList>
            <person name="Nowell W R."/>
        </authorList>
    </citation>
    <scope>NUCLEOTIDE SEQUENCE</scope>
</reference>